<keyword evidence="2" id="KW-1185">Reference proteome</keyword>
<name>A0ABS1AFN7_9GAMM</name>
<organism evidence="1 2">
    <name type="scientific">Acinetobacter lactucae</name>
    <dbReference type="NCBI Taxonomy" id="1785128"/>
    <lineage>
        <taxon>Bacteria</taxon>
        <taxon>Pseudomonadati</taxon>
        <taxon>Pseudomonadota</taxon>
        <taxon>Gammaproteobacteria</taxon>
        <taxon>Moraxellales</taxon>
        <taxon>Moraxellaceae</taxon>
        <taxon>Acinetobacter</taxon>
        <taxon>Acinetobacter calcoaceticus/baumannii complex</taxon>
    </lineage>
</organism>
<dbReference type="RefSeq" id="WP_050589404.1">
    <property type="nucleotide sequence ID" value="NZ_AVOE01000021.1"/>
</dbReference>
<gene>
    <name evidence="1" type="ORF">I6M64_05170</name>
</gene>
<comment type="caution">
    <text evidence="1">The sequence shown here is derived from an EMBL/GenBank/DDBJ whole genome shotgun (WGS) entry which is preliminary data.</text>
</comment>
<proteinExistence type="predicted"/>
<dbReference type="Proteomes" id="UP000808699">
    <property type="component" value="Unassembled WGS sequence"/>
</dbReference>
<reference evidence="1 2" key="1">
    <citation type="submission" date="2020-11" db="EMBL/GenBank/DDBJ databases">
        <title>Enhanced detection system for hospital associated transmission using whole genome sequencing surveillance.</title>
        <authorList>
            <person name="Harrison L.H."/>
            <person name="Van Tyne D."/>
            <person name="Marsh J.W."/>
            <person name="Griffith M.P."/>
            <person name="Snyder D.J."/>
            <person name="Cooper V.S."/>
            <person name="Mustapha M."/>
        </authorList>
    </citation>
    <scope>NUCLEOTIDE SEQUENCE [LARGE SCALE GENOMIC DNA]</scope>
    <source>
        <strain evidence="1 2">ACIN00241</strain>
    </source>
</reference>
<dbReference type="EMBL" id="JADWNO010000002">
    <property type="protein sequence ID" value="MBJ8436716.1"/>
    <property type="molecule type" value="Genomic_DNA"/>
</dbReference>
<evidence type="ECO:0000313" key="1">
    <source>
        <dbReference type="EMBL" id="MBJ8436716.1"/>
    </source>
</evidence>
<evidence type="ECO:0000313" key="2">
    <source>
        <dbReference type="Proteomes" id="UP000808699"/>
    </source>
</evidence>
<protein>
    <submittedName>
        <fullName evidence="1">Uncharacterized protein</fullName>
    </submittedName>
</protein>
<dbReference type="GeneID" id="60754582"/>
<sequence length="71" mass="8440">MITKKGEMMKSIMIKVIDIKSNDTCDLLAELDQDNNVVKIYNSYGNKLEIGPQNRVRYNKKWWTFERRQEG</sequence>
<accession>A0ABS1AFN7</accession>